<feature type="non-terminal residue" evidence="5">
    <location>
        <position position="1"/>
    </location>
</feature>
<dbReference type="Proteomes" id="UP001497623">
    <property type="component" value="Unassembled WGS sequence"/>
</dbReference>
<name>A0AAV2RIL7_MEGNR</name>
<reference evidence="5 6" key="1">
    <citation type="submission" date="2024-05" db="EMBL/GenBank/DDBJ databases">
        <authorList>
            <person name="Wallberg A."/>
        </authorList>
    </citation>
    <scope>NUCLEOTIDE SEQUENCE [LARGE SCALE GENOMIC DNA]</scope>
</reference>
<dbReference type="AlphaFoldDB" id="A0AAV2RIL7"/>
<dbReference type="SUPFAM" id="SSF50814">
    <property type="entry name" value="Lipocalins"/>
    <property type="match status" value="1"/>
</dbReference>
<evidence type="ECO:0000256" key="3">
    <source>
        <dbReference type="ARBA" id="ARBA00022729"/>
    </source>
</evidence>
<evidence type="ECO:0000256" key="1">
    <source>
        <dbReference type="ARBA" id="ARBA00004613"/>
    </source>
</evidence>
<evidence type="ECO:0000313" key="5">
    <source>
        <dbReference type="EMBL" id="CAL4124430.1"/>
    </source>
</evidence>
<accession>A0AAV2RIL7</accession>
<dbReference type="Pfam" id="PF03973">
    <property type="entry name" value="Triabin"/>
    <property type="match status" value="1"/>
</dbReference>
<dbReference type="InterPro" id="IPR012674">
    <property type="entry name" value="Calycin"/>
</dbReference>
<dbReference type="InterPro" id="IPR005657">
    <property type="entry name" value="Triabi/Procalin"/>
</dbReference>
<evidence type="ECO:0000256" key="4">
    <source>
        <dbReference type="ARBA" id="ARBA00034121"/>
    </source>
</evidence>
<organism evidence="5 6">
    <name type="scientific">Meganyctiphanes norvegica</name>
    <name type="common">Northern krill</name>
    <name type="synonym">Thysanopoda norvegica</name>
    <dbReference type="NCBI Taxonomy" id="48144"/>
    <lineage>
        <taxon>Eukaryota</taxon>
        <taxon>Metazoa</taxon>
        <taxon>Ecdysozoa</taxon>
        <taxon>Arthropoda</taxon>
        <taxon>Crustacea</taxon>
        <taxon>Multicrustacea</taxon>
        <taxon>Malacostraca</taxon>
        <taxon>Eumalacostraca</taxon>
        <taxon>Eucarida</taxon>
        <taxon>Euphausiacea</taxon>
        <taxon>Euphausiidae</taxon>
        <taxon>Meganyctiphanes</taxon>
    </lineage>
</organism>
<dbReference type="EMBL" id="CAXKWB010022566">
    <property type="protein sequence ID" value="CAL4124430.1"/>
    <property type="molecule type" value="Genomic_DNA"/>
</dbReference>
<protein>
    <recommendedName>
        <fullName evidence="7">Apolipoprotein M</fullName>
    </recommendedName>
</protein>
<proteinExistence type="inferred from homology"/>
<gene>
    <name evidence="5" type="ORF">MNOR_LOCUS24506</name>
</gene>
<comment type="similarity">
    <text evidence="4">Belongs to the calycin superfamily. Triabin family.</text>
</comment>
<dbReference type="Gene3D" id="2.40.128.20">
    <property type="match status" value="1"/>
</dbReference>
<dbReference type="GO" id="GO:0030682">
    <property type="term" value="P:symbiont-mediated perturbation of host defenses"/>
    <property type="evidence" value="ECO:0007669"/>
    <property type="project" value="InterPro"/>
</dbReference>
<sequence>QFLGTWYVIEETGRHANCMTFTFTKQSATQLTVTQAMEFKVLDRINIDYLHSNTGTLEILPKTNKSQMRIKGLDNVSGSSKFSIVETDYSGYALIVECKKLLFRAQTNVAILSREPIIDPALHLNLKVKINELGLNATKLIPMKHENCIQPQDSENVDPQFIREQIDAQHLWFCA</sequence>
<dbReference type="CDD" id="cd00301">
    <property type="entry name" value="lipocalin_FABP"/>
    <property type="match status" value="1"/>
</dbReference>
<evidence type="ECO:0000256" key="2">
    <source>
        <dbReference type="ARBA" id="ARBA00022525"/>
    </source>
</evidence>
<keyword evidence="3" id="KW-0732">Signal</keyword>
<comment type="subcellular location">
    <subcellularLocation>
        <location evidence="1">Secreted</location>
    </subcellularLocation>
</comment>
<keyword evidence="6" id="KW-1185">Reference proteome</keyword>
<keyword evidence="2" id="KW-0964">Secreted</keyword>
<evidence type="ECO:0008006" key="7">
    <source>
        <dbReference type="Google" id="ProtNLM"/>
    </source>
</evidence>
<feature type="non-terminal residue" evidence="5">
    <location>
        <position position="175"/>
    </location>
</feature>
<comment type="caution">
    <text evidence="5">The sequence shown here is derived from an EMBL/GenBank/DDBJ whole genome shotgun (WGS) entry which is preliminary data.</text>
</comment>
<evidence type="ECO:0000313" key="6">
    <source>
        <dbReference type="Proteomes" id="UP001497623"/>
    </source>
</evidence>
<dbReference type="GO" id="GO:0005576">
    <property type="term" value="C:extracellular region"/>
    <property type="evidence" value="ECO:0007669"/>
    <property type="project" value="UniProtKB-SubCell"/>
</dbReference>